<proteinExistence type="predicted"/>
<protein>
    <submittedName>
        <fullName evidence="2">Uncharacterized protein</fullName>
    </submittedName>
</protein>
<evidence type="ECO:0000256" key="1">
    <source>
        <dbReference type="SAM" id="MobiDB-lite"/>
    </source>
</evidence>
<organism evidence="2 3">
    <name type="scientific">Pseudoxanthomonas indica</name>
    <dbReference type="NCBI Taxonomy" id="428993"/>
    <lineage>
        <taxon>Bacteria</taxon>
        <taxon>Pseudomonadati</taxon>
        <taxon>Pseudomonadota</taxon>
        <taxon>Gammaproteobacteria</taxon>
        <taxon>Lysobacterales</taxon>
        <taxon>Lysobacteraceae</taxon>
        <taxon>Pseudoxanthomonas</taxon>
    </lineage>
</organism>
<dbReference type="AlphaFoldDB" id="A0A1T5LN24"/>
<evidence type="ECO:0000313" key="3">
    <source>
        <dbReference type="Proteomes" id="UP000190341"/>
    </source>
</evidence>
<gene>
    <name evidence="2" type="ORF">SAMN06296058_2791</name>
</gene>
<dbReference type="Proteomes" id="UP000190341">
    <property type="component" value="Unassembled WGS sequence"/>
</dbReference>
<accession>A0A1T5LN24</accession>
<name>A0A1T5LN24_9GAMM</name>
<sequence>MLGLPLALTGCANLQRNVAMHDLANAPGGFVVDGTGPDDYPAFLAGEGLISSCRYAVHHLGREEYQPTKARMFEALLARKLPEAVDHRVTLERFDVYHNGHARVKLVVNNFMAMQYGGWYFPPQQDPANERVRLQANPEIPKREPDYIIGCWDNQEGGYDRRGVAQGHDVIVTWVGFRIDDTPYLFKSDYQFVAKTRADLSLAIERAIRSTMRRIAAEIRPAWSTQPANLQVVAVESAPASPTPTPMSSTPTVTPTAPVTPNPSQPKRATSAPTTEAKPWSGGKWKGW</sequence>
<feature type="compositionally biased region" description="Low complexity" evidence="1">
    <location>
        <begin position="237"/>
        <end position="257"/>
    </location>
</feature>
<keyword evidence="3" id="KW-1185">Reference proteome</keyword>
<feature type="compositionally biased region" description="Polar residues" evidence="1">
    <location>
        <begin position="265"/>
        <end position="274"/>
    </location>
</feature>
<dbReference type="EMBL" id="FUZV01000002">
    <property type="protein sequence ID" value="SKC77397.1"/>
    <property type="molecule type" value="Genomic_DNA"/>
</dbReference>
<feature type="region of interest" description="Disordered" evidence="1">
    <location>
        <begin position="237"/>
        <end position="288"/>
    </location>
</feature>
<reference evidence="2 3" key="1">
    <citation type="submission" date="2017-02" db="EMBL/GenBank/DDBJ databases">
        <authorList>
            <person name="Peterson S.W."/>
        </authorList>
    </citation>
    <scope>NUCLEOTIDE SEQUENCE [LARGE SCALE GENOMIC DNA]</scope>
    <source>
        <strain evidence="2 3">P15</strain>
    </source>
</reference>
<evidence type="ECO:0000313" key="2">
    <source>
        <dbReference type="EMBL" id="SKC77397.1"/>
    </source>
</evidence>